<organism evidence="2 3">
    <name type="scientific">Hydrobacter penzbergensis</name>
    <dbReference type="NCBI Taxonomy" id="1235997"/>
    <lineage>
        <taxon>Bacteria</taxon>
        <taxon>Pseudomonadati</taxon>
        <taxon>Bacteroidota</taxon>
        <taxon>Chitinophagia</taxon>
        <taxon>Chitinophagales</taxon>
        <taxon>Chitinophagaceae</taxon>
        <taxon>Hydrobacter</taxon>
    </lineage>
</organism>
<name>A0A8X8IDA8_9BACT</name>
<evidence type="ECO:0000313" key="3">
    <source>
        <dbReference type="Proteomes" id="UP000198711"/>
    </source>
</evidence>
<proteinExistence type="predicted"/>
<accession>A0A8X8IDA8</accession>
<keyword evidence="1" id="KW-0472">Membrane</keyword>
<evidence type="ECO:0000313" key="2">
    <source>
        <dbReference type="EMBL" id="SDX10436.1"/>
    </source>
</evidence>
<gene>
    <name evidence="2" type="ORF">SAMN05444410_10950</name>
</gene>
<dbReference type="EMBL" id="FNNO01000009">
    <property type="protein sequence ID" value="SDX10436.1"/>
    <property type="molecule type" value="Genomic_DNA"/>
</dbReference>
<keyword evidence="1" id="KW-0812">Transmembrane</keyword>
<feature type="transmembrane region" description="Helical" evidence="1">
    <location>
        <begin position="12"/>
        <end position="29"/>
    </location>
</feature>
<feature type="transmembrane region" description="Helical" evidence="1">
    <location>
        <begin position="95"/>
        <end position="121"/>
    </location>
</feature>
<protein>
    <submittedName>
        <fullName evidence="2">Uncharacterized membrane protein</fullName>
    </submittedName>
</protein>
<feature type="transmembrane region" description="Helical" evidence="1">
    <location>
        <begin position="133"/>
        <end position="151"/>
    </location>
</feature>
<evidence type="ECO:0000256" key="1">
    <source>
        <dbReference type="SAM" id="Phobius"/>
    </source>
</evidence>
<reference evidence="2 3" key="1">
    <citation type="submission" date="2016-10" db="EMBL/GenBank/DDBJ databases">
        <authorList>
            <person name="Varghese N."/>
            <person name="Submissions S."/>
        </authorList>
    </citation>
    <scope>NUCLEOTIDE SEQUENCE [LARGE SCALE GENOMIC DNA]</scope>
    <source>
        <strain evidence="2 3">DSM 25353</strain>
    </source>
</reference>
<dbReference type="Proteomes" id="UP000198711">
    <property type="component" value="Unassembled WGS sequence"/>
</dbReference>
<keyword evidence="3" id="KW-1185">Reference proteome</keyword>
<dbReference type="RefSeq" id="WP_092724053.1">
    <property type="nucleotide sequence ID" value="NZ_FNNO01000009.1"/>
</dbReference>
<dbReference type="InterPro" id="IPR009793">
    <property type="entry name" value="DUF1361"/>
</dbReference>
<feature type="transmembrane region" description="Helical" evidence="1">
    <location>
        <begin position="35"/>
        <end position="52"/>
    </location>
</feature>
<dbReference type="Pfam" id="PF07099">
    <property type="entry name" value="DUF1361"/>
    <property type="match status" value="1"/>
</dbReference>
<sequence length="216" mass="25097">MSLRLSSLSRMLLLSVSFTMALLAFRMFRTHTLEYGFYVWNTFLAAIPYFCSNQLVHCKKINGVAILLLAGWLLFFPNAPYIITDLFHYEEKPNFPVWYDLILVTSATWNGLILGIVSLMRVEAFLSNHMKQVWVKLCVFASLFLCGYGIFMGRYLRFNSWDIVNKPKELAYSSADHILAPQHHLKLWVFTFLFAVLLSLVYFTLKKLPRMLQQGS</sequence>
<keyword evidence="1" id="KW-1133">Transmembrane helix</keyword>
<comment type="caution">
    <text evidence="2">The sequence shown here is derived from an EMBL/GenBank/DDBJ whole genome shotgun (WGS) entry which is preliminary data.</text>
</comment>
<feature type="transmembrane region" description="Helical" evidence="1">
    <location>
        <begin position="187"/>
        <end position="205"/>
    </location>
</feature>
<dbReference type="AlphaFoldDB" id="A0A8X8IDA8"/>
<feature type="transmembrane region" description="Helical" evidence="1">
    <location>
        <begin position="64"/>
        <end position="83"/>
    </location>
</feature>